<evidence type="ECO:0000313" key="2">
    <source>
        <dbReference type="Proteomes" id="UP001596405"/>
    </source>
</evidence>
<reference evidence="2" key="1">
    <citation type="journal article" date="2019" name="Int. J. Syst. Evol. Microbiol.">
        <title>The Global Catalogue of Microorganisms (GCM) 10K type strain sequencing project: providing services to taxonomists for standard genome sequencing and annotation.</title>
        <authorList>
            <consortium name="The Broad Institute Genomics Platform"/>
            <consortium name="The Broad Institute Genome Sequencing Center for Infectious Disease"/>
            <person name="Wu L."/>
            <person name="Ma J."/>
        </authorList>
    </citation>
    <scope>NUCLEOTIDE SEQUENCE [LARGE SCALE GENOMIC DNA]</scope>
    <source>
        <strain evidence="2">CGMCC 4.7393</strain>
    </source>
</reference>
<name>A0ABW2DEH4_9BACT</name>
<evidence type="ECO:0000313" key="1">
    <source>
        <dbReference type="EMBL" id="MFC6996154.1"/>
    </source>
</evidence>
<evidence type="ECO:0008006" key="3">
    <source>
        <dbReference type="Google" id="ProtNLM"/>
    </source>
</evidence>
<dbReference type="RefSeq" id="WP_066619620.1">
    <property type="nucleotide sequence ID" value="NZ_JBHSYQ010000003.1"/>
</dbReference>
<dbReference type="EMBL" id="JBHSYQ010000003">
    <property type="protein sequence ID" value="MFC6996154.1"/>
    <property type="molecule type" value="Genomic_DNA"/>
</dbReference>
<keyword evidence="2" id="KW-1185">Reference proteome</keyword>
<proteinExistence type="predicted"/>
<gene>
    <name evidence="1" type="ORF">ACFQHR_00900</name>
</gene>
<dbReference type="Proteomes" id="UP001596405">
    <property type="component" value="Unassembled WGS sequence"/>
</dbReference>
<protein>
    <recommendedName>
        <fullName evidence="3">SH3 domain-containing protein</fullName>
    </recommendedName>
</protein>
<comment type="caution">
    <text evidence="1">The sequence shown here is derived from an EMBL/GenBank/DDBJ whole genome shotgun (WGS) entry which is preliminary data.</text>
</comment>
<accession>A0ABW2DEH4</accession>
<organism evidence="1 2">
    <name type="scientific">Rufibacter roseus</name>
    <dbReference type="NCBI Taxonomy" id="1567108"/>
    <lineage>
        <taxon>Bacteria</taxon>
        <taxon>Pseudomonadati</taxon>
        <taxon>Bacteroidota</taxon>
        <taxon>Cytophagia</taxon>
        <taxon>Cytophagales</taxon>
        <taxon>Hymenobacteraceae</taxon>
        <taxon>Rufibacter</taxon>
    </lineage>
</organism>
<sequence length="171" mass="19226">MNIFYFLLVLSFLPFRTAIIQKPCELLVNPDYTETIRVYEKPEGNLVTTVAHDVEAEDFILLSVTQQTSNFYFAAVSFAVSGKSYKGWIKKGKHIGTYARDYDAATPLTLYKEPSTYAGVSVVASERVSNFLEVTSINEGWVRVKLNMNGRVIQGWLSPEAQCSNPYTTCN</sequence>